<name>A0A7X3G5P6_9BURK</name>
<dbReference type="Proteomes" id="UP000443353">
    <property type="component" value="Unassembled WGS sequence"/>
</dbReference>
<proteinExistence type="predicted"/>
<accession>A0A7X3G5P6</accession>
<dbReference type="RefSeq" id="WP_160410681.1">
    <property type="nucleotide sequence ID" value="NZ_WSES01000012.1"/>
</dbReference>
<reference evidence="1 2" key="1">
    <citation type="submission" date="2019-12" db="EMBL/GenBank/DDBJ databases">
        <authorList>
            <person name="Li C."/>
            <person name="Zhao J."/>
        </authorList>
    </citation>
    <scope>NUCLEOTIDE SEQUENCE [LARGE SCALE GENOMIC DNA]</scope>
    <source>
        <strain evidence="1 2">NEAU-DD11</strain>
    </source>
</reference>
<gene>
    <name evidence="1" type="ORF">GPY61_29950</name>
</gene>
<dbReference type="NCBIfam" id="TIGR04096">
    <property type="entry name" value="dnd_rel_methyl"/>
    <property type="match status" value="1"/>
</dbReference>
<evidence type="ECO:0000313" key="1">
    <source>
        <dbReference type="EMBL" id="MVW64161.1"/>
    </source>
</evidence>
<keyword evidence="2" id="KW-1185">Reference proteome</keyword>
<dbReference type="SUPFAM" id="SSF55166">
    <property type="entry name" value="Hedgehog/DD-peptidase"/>
    <property type="match status" value="1"/>
</dbReference>
<evidence type="ECO:0000313" key="2">
    <source>
        <dbReference type="Proteomes" id="UP000443353"/>
    </source>
</evidence>
<comment type="caution">
    <text evidence="1">The sequence shown here is derived from an EMBL/GenBank/DDBJ whole genome shotgun (WGS) entry which is preliminary data.</text>
</comment>
<dbReference type="GO" id="GO:0032259">
    <property type="term" value="P:methylation"/>
    <property type="evidence" value="ECO:0007669"/>
    <property type="project" value="UniProtKB-KW"/>
</dbReference>
<dbReference type="EMBL" id="WSES01000012">
    <property type="protein sequence ID" value="MVW64161.1"/>
    <property type="molecule type" value="Genomic_DNA"/>
</dbReference>
<keyword evidence="1" id="KW-0808">Transferase</keyword>
<dbReference type="InterPro" id="IPR024019">
    <property type="entry name" value="CHP04096"/>
</dbReference>
<sequence length="868" mass="97549">MQESSQGAVGKRVADHVYGHVAALGCWPNALRARIEQAAALARVTSGLHFNVVKMHALGEQLSLLAYDDFDDAPFPTLNKSWRINLATGTVVYRDYTDSRNPPILHRKELLLPPDDPRIPSYAALTQIAEALGLFDDPSRIGFREQWLTRIATQGYALQGGEFIPVANVEFDTGMPAAVLAGPVQRHLTALSRANLSAPVQALWRHGLISPERTFFDYGCGKGDDVRTLCANSVDANGWDPHFRPEAELRAADTVNLGFVINVIEDPDERVKALRGAYGCANGVLAVAAMLASQQPPDGRVHGDGYLTSRNTFQKYFTQAQLRDFIEHVLDESAIAVGPGVFFVFKDKGLEQRFLQRRYGARAAHALQGTWLRMARVARVPKPTREREHQPSREEAFIASHQTELHALWLAHVELGRPPVPDELDPDVVERLGAGRAWAKLCRLAMDAFENEPRERAARQKYQDLLVFAALQQFGKRQPYRHLDGSLQRDIRYHFGDYQTLQQTAKSLLLELSRPERLHAACVEASERGLGWLEDSHSLQLHTQLVPKLPALLRIYIACATVLVGDIGDFDLVKIHIRSGKVTLLKYEDFDGTPLPRLLQRVKVKLRELDLDLFDYGSATYPCPLLYFKSRFMNEECAHYPEQVEFEAECEHLGLLTPGADEPSAADFFAKLSARRWEVDGYRLVRSRDTPNLDAPCGRYLTYRQFIECGETQQRTGLSNLPRQPDTYTALHELAVHVLDPVIDYFGMIELTYGFCSAELARVIPGRIDPRLDQHAGHELNRRDKPICERLGAACDFLVTEEDMEEVALWVAANTPFDRLYFYGKDRPIHVSYSATPARQFVRMVTNATGVRIPRIDRSVAIFGVPAA</sequence>
<dbReference type="InterPro" id="IPR009045">
    <property type="entry name" value="Zn_M74/Hedgehog-like"/>
</dbReference>
<dbReference type="AlphaFoldDB" id="A0A7X3G5P6"/>
<dbReference type="GO" id="GO:0008168">
    <property type="term" value="F:methyltransferase activity"/>
    <property type="evidence" value="ECO:0007669"/>
    <property type="project" value="UniProtKB-KW"/>
</dbReference>
<organism evidence="1 2">
    <name type="scientific">Massilia cellulosiltytica</name>
    <dbReference type="NCBI Taxonomy" id="2683234"/>
    <lineage>
        <taxon>Bacteria</taxon>
        <taxon>Pseudomonadati</taxon>
        <taxon>Pseudomonadota</taxon>
        <taxon>Betaproteobacteria</taxon>
        <taxon>Burkholderiales</taxon>
        <taxon>Oxalobacteraceae</taxon>
        <taxon>Telluria group</taxon>
        <taxon>Massilia</taxon>
    </lineage>
</organism>
<protein>
    <submittedName>
        <fullName evidence="1">DNA phosphorothioation-associated putative methyltransferase</fullName>
    </submittedName>
</protein>
<keyword evidence="1" id="KW-0489">Methyltransferase</keyword>